<comment type="caution">
    <text evidence="2">The sequence shown here is derived from an EMBL/GenBank/DDBJ whole genome shotgun (WGS) entry which is preliminary data.</text>
</comment>
<dbReference type="AlphaFoldDB" id="A0AAV4TQX2"/>
<evidence type="ECO:0000313" key="3">
    <source>
        <dbReference type="Proteomes" id="UP001054945"/>
    </source>
</evidence>
<proteinExistence type="predicted"/>
<dbReference type="Proteomes" id="UP001054945">
    <property type="component" value="Unassembled WGS sequence"/>
</dbReference>
<organism evidence="2 3">
    <name type="scientific">Caerostris extrusa</name>
    <name type="common">Bark spider</name>
    <name type="synonym">Caerostris bankana</name>
    <dbReference type="NCBI Taxonomy" id="172846"/>
    <lineage>
        <taxon>Eukaryota</taxon>
        <taxon>Metazoa</taxon>
        <taxon>Ecdysozoa</taxon>
        <taxon>Arthropoda</taxon>
        <taxon>Chelicerata</taxon>
        <taxon>Arachnida</taxon>
        <taxon>Araneae</taxon>
        <taxon>Araneomorphae</taxon>
        <taxon>Entelegynae</taxon>
        <taxon>Araneoidea</taxon>
        <taxon>Araneidae</taxon>
        <taxon>Caerostris</taxon>
    </lineage>
</organism>
<reference evidence="2 3" key="1">
    <citation type="submission" date="2021-06" db="EMBL/GenBank/DDBJ databases">
        <title>Caerostris extrusa draft genome.</title>
        <authorList>
            <person name="Kono N."/>
            <person name="Arakawa K."/>
        </authorList>
    </citation>
    <scope>NUCLEOTIDE SEQUENCE [LARGE SCALE GENOMIC DNA]</scope>
</reference>
<evidence type="ECO:0000256" key="1">
    <source>
        <dbReference type="SAM" id="MobiDB-lite"/>
    </source>
</evidence>
<keyword evidence="3" id="KW-1185">Reference proteome</keyword>
<gene>
    <name evidence="2" type="ORF">CEXT_768381</name>
</gene>
<sequence>MRKGTKKTNTSEPFGSVCLSSPPTTPYQSKRHLCEFDAEECLPRPNKSGAPLPSALGTEVNSVYPKRFLGYKVPCVFLFCPHDFVNRIREQKEGSS</sequence>
<name>A0AAV4TQX2_CAEEX</name>
<accession>A0AAV4TQX2</accession>
<evidence type="ECO:0000313" key="2">
    <source>
        <dbReference type="EMBL" id="GIY46398.1"/>
    </source>
</evidence>
<protein>
    <submittedName>
        <fullName evidence="2">Uncharacterized protein</fullName>
    </submittedName>
</protein>
<dbReference type="EMBL" id="BPLR01011412">
    <property type="protein sequence ID" value="GIY46398.1"/>
    <property type="molecule type" value="Genomic_DNA"/>
</dbReference>
<feature type="compositionally biased region" description="Polar residues" evidence="1">
    <location>
        <begin position="7"/>
        <end position="28"/>
    </location>
</feature>
<feature type="region of interest" description="Disordered" evidence="1">
    <location>
        <begin position="1"/>
        <end position="28"/>
    </location>
</feature>